<name>A0A9P9K728_FUSRE</name>
<feature type="compositionally biased region" description="Acidic residues" evidence="1">
    <location>
        <begin position="135"/>
        <end position="158"/>
    </location>
</feature>
<feature type="compositionally biased region" description="Polar residues" evidence="1">
    <location>
        <begin position="227"/>
        <end position="240"/>
    </location>
</feature>
<dbReference type="GeneID" id="70228039"/>
<keyword evidence="3" id="KW-1185">Reference proteome</keyword>
<protein>
    <submittedName>
        <fullName evidence="2">Uncharacterized protein</fullName>
    </submittedName>
</protein>
<feature type="compositionally biased region" description="Polar residues" evidence="1">
    <location>
        <begin position="273"/>
        <end position="285"/>
    </location>
</feature>
<feature type="region of interest" description="Disordered" evidence="1">
    <location>
        <begin position="1"/>
        <end position="27"/>
    </location>
</feature>
<feature type="compositionally biased region" description="Basic and acidic residues" evidence="1">
    <location>
        <begin position="251"/>
        <end position="262"/>
    </location>
</feature>
<feature type="region of interest" description="Disordered" evidence="1">
    <location>
        <begin position="204"/>
        <end position="387"/>
    </location>
</feature>
<gene>
    <name evidence="2" type="ORF">BKA55DRAFT_676079</name>
</gene>
<reference evidence="2" key="1">
    <citation type="journal article" date="2021" name="Nat. Commun.">
        <title>Genetic determinants of endophytism in the Arabidopsis root mycobiome.</title>
        <authorList>
            <person name="Mesny F."/>
            <person name="Miyauchi S."/>
            <person name="Thiergart T."/>
            <person name="Pickel B."/>
            <person name="Atanasova L."/>
            <person name="Karlsson M."/>
            <person name="Huettel B."/>
            <person name="Barry K.W."/>
            <person name="Haridas S."/>
            <person name="Chen C."/>
            <person name="Bauer D."/>
            <person name="Andreopoulos W."/>
            <person name="Pangilinan J."/>
            <person name="LaButti K."/>
            <person name="Riley R."/>
            <person name="Lipzen A."/>
            <person name="Clum A."/>
            <person name="Drula E."/>
            <person name="Henrissat B."/>
            <person name="Kohler A."/>
            <person name="Grigoriev I.V."/>
            <person name="Martin F.M."/>
            <person name="Hacquard S."/>
        </authorList>
    </citation>
    <scope>NUCLEOTIDE SEQUENCE</scope>
    <source>
        <strain evidence="2">MPI-CAGE-AT-0023</strain>
    </source>
</reference>
<dbReference type="Proteomes" id="UP000720189">
    <property type="component" value="Unassembled WGS sequence"/>
</dbReference>
<proteinExistence type="predicted"/>
<evidence type="ECO:0000313" key="3">
    <source>
        <dbReference type="Proteomes" id="UP000720189"/>
    </source>
</evidence>
<organism evidence="2 3">
    <name type="scientific">Fusarium redolens</name>
    <dbReference type="NCBI Taxonomy" id="48865"/>
    <lineage>
        <taxon>Eukaryota</taxon>
        <taxon>Fungi</taxon>
        <taxon>Dikarya</taxon>
        <taxon>Ascomycota</taxon>
        <taxon>Pezizomycotina</taxon>
        <taxon>Sordariomycetes</taxon>
        <taxon>Hypocreomycetidae</taxon>
        <taxon>Hypocreales</taxon>
        <taxon>Nectriaceae</taxon>
        <taxon>Fusarium</taxon>
        <taxon>Fusarium redolens species complex</taxon>
    </lineage>
</organism>
<feature type="compositionally biased region" description="Basic and acidic residues" evidence="1">
    <location>
        <begin position="159"/>
        <end position="170"/>
    </location>
</feature>
<dbReference type="EMBL" id="JAGMUX010000008">
    <property type="protein sequence ID" value="KAH7250288.1"/>
    <property type="molecule type" value="Genomic_DNA"/>
</dbReference>
<dbReference type="RefSeq" id="XP_046049607.1">
    <property type="nucleotide sequence ID" value="XM_046198085.1"/>
</dbReference>
<evidence type="ECO:0000256" key="1">
    <source>
        <dbReference type="SAM" id="MobiDB-lite"/>
    </source>
</evidence>
<sequence>MPHPYQPGFLSRRRRQQTDDVPSPEENIGLSLVESLSLRGVSTEKSSGLRIVNNSPGGGRQENAVAKVPGLEGTYAGVIDNHQSLLDFYKMMPKGTLSVIFAVPPNGSGASMATAEIPWSALKASEEAAAASTENNDEQAFEDTETIVADDETVVGEEECTKKGADEENNKTSPEPAAYNSPRDQPAEDTQSLYPDLAGTRMSSIYTSPRVSSVRFEQDSDTKNRSRYQNSSTIEFTYSPSLFFYSNPKMSSDESNGRERPSVEAPGNDVQHGDTQQDNGLQNNDVQKEGIKHNGAQHGGPEPENDLQHDGIKKNGSQHGIAPQHDNGPQQDNDDDTKYDDVPQANDTQINGAQNGMDSQRGNDTQHGGTQHGGTQHDGTRPDVDLRQGYTTQHNRTGHYNAHQPYDVRPCHNGPQHYVALPIYHYMPPLPPIGTSHPGYHNMPVNSQPQWWQQDYGQPGIPNFHEQSQPNPYQGIRNGTAYPGRTHLQKAPVILGSIEQSWASGGRHTIKIDRRGGGRTINFFGKVPGLVHTWAGFVDNPQSLLELYNSRSGGVVSIIMASSRRGATRDTTIDWNVLRPTVPQPLLSNENGPSTNEDSENLQATNTSVSMLRVNSIGLESIQYKEGYNAGARDIRVRSDSQRGLNILAKVDGLANTWAGTVGSPSTLMEMWNQKPPNTTANVIMTFEHNGPKTSTEMSWNVLLPPKQVSSSPYPRLSTPAPFDDTYQTVPIFIPFWDIHYGNQ</sequence>
<dbReference type="OrthoDB" id="5056824at2759"/>
<evidence type="ECO:0000313" key="2">
    <source>
        <dbReference type="EMBL" id="KAH7250288.1"/>
    </source>
</evidence>
<comment type="caution">
    <text evidence="2">The sequence shown here is derived from an EMBL/GenBank/DDBJ whole genome shotgun (WGS) entry which is preliminary data.</text>
</comment>
<feature type="region of interest" description="Disordered" evidence="1">
    <location>
        <begin position="126"/>
        <end position="191"/>
    </location>
</feature>
<feature type="compositionally biased region" description="Polar residues" evidence="1">
    <location>
        <begin position="345"/>
        <end position="363"/>
    </location>
</feature>
<dbReference type="AlphaFoldDB" id="A0A9P9K728"/>
<accession>A0A9P9K728</accession>